<dbReference type="GeneID" id="63787723"/>
<reference evidence="2 3" key="1">
    <citation type="submission" date="2016-07" db="EMBL/GenBank/DDBJ databases">
        <title>Pervasive Adenine N6-methylation of Active Genes in Fungi.</title>
        <authorList>
            <consortium name="DOE Joint Genome Institute"/>
            <person name="Mondo S.J."/>
            <person name="Dannebaum R.O."/>
            <person name="Kuo R.C."/>
            <person name="Labutti K."/>
            <person name="Haridas S."/>
            <person name="Kuo A."/>
            <person name="Salamov A."/>
            <person name="Ahrendt S.R."/>
            <person name="Lipzen A."/>
            <person name="Sullivan W."/>
            <person name="Andreopoulos W.B."/>
            <person name="Clum A."/>
            <person name="Lindquist E."/>
            <person name="Daum C."/>
            <person name="Ramamoorthy G.K."/>
            <person name="Gryganskyi A."/>
            <person name="Culley D."/>
            <person name="Magnuson J.K."/>
            <person name="James T.Y."/>
            <person name="O'Malley M.A."/>
            <person name="Stajich J.E."/>
            <person name="Spatafora J.W."/>
            <person name="Visel A."/>
            <person name="Grigoriev I.V."/>
        </authorList>
    </citation>
    <scope>NUCLEOTIDE SEQUENCE [LARGE SCALE GENOMIC DNA]</scope>
    <source>
        <strain evidence="2 3">12-1054</strain>
    </source>
</reference>
<dbReference type="AlphaFoldDB" id="A0A1Y2FII0"/>
<evidence type="ECO:0000256" key="1">
    <source>
        <dbReference type="SAM" id="MobiDB-lite"/>
    </source>
</evidence>
<feature type="compositionally biased region" description="Basic and acidic residues" evidence="1">
    <location>
        <begin position="34"/>
        <end position="47"/>
    </location>
</feature>
<feature type="compositionally biased region" description="Polar residues" evidence="1">
    <location>
        <begin position="79"/>
        <end position="102"/>
    </location>
</feature>
<feature type="compositionally biased region" description="Polar residues" evidence="1">
    <location>
        <begin position="57"/>
        <end position="71"/>
    </location>
</feature>
<evidence type="ECO:0000313" key="2">
    <source>
        <dbReference type="EMBL" id="ORY83772.1"/>
    </source>
</evidence>
<dbReference type="EMBL" id="MCFI01000007">
    <property type="protein sequence ID" value="ORY83772.1"/>
    <property type="molecule type" value="Genomic_DNA"/>
</dbReference>
<feature type="region of interest" description="Disordered" evidence="1">
    <location>
        <begin position="1"/>
        <end position="102"/>
    </location>
</feature>
<name>A0A1Y2FII0_PROLT</name>
<evidence type="ECO:0000313" key="3">
    <source>
        <dbReference type="Proteomes" id="UP000193685"/>
    </source>
</evidence>
<dbReference type="Proteomes" id="UP000193685">
    <property type="component" value="Unassembled WGS sequence"/>
</dbReference>
<keyword evidence="3" id="KW-1185">Reference proteome</keyword>
<organism evidence="2 3">
    <name type="scientific">Protomyces lactucae-debilis</name>
    <dbReference type="NCBI Taxonomy" id="2754530"/>
    <lineage>
        <taxon>Eukaryota</taxon>
        <taxon>Fungi</taxon>
        <taxon>Dikarya</taxon>
        <taxon>Ascomycota</taxon>
        <taxon>Taphrinomycotina</taxon>
        <taxon>Taphrinomycetes</taxon>
        <taxon>Taphrinales</taxon>
        <taxon>Protomycetaceae</taxon>
        <taxon>Protomyces</taxon>
    </lineage>
</organism>
<sequence length="139" mass="14811">MSTSLSSAAKSVLPEAVQHSVSLSDSNKPQQNNEDAKSSSDVQDKSRSTAFDKGQHDTFNNSTTFDLTSGSDVFLDLENSGNNTSSLPAKDTNTQVKTSTSSAQTYLPKFGREFDPALLQSEVTEYASAGGRGADYTVE</sequence>
<gene>
    <name evidence="2" type="ORF">BCR37DRAFT_392231</name>
</gene>
<feature type="compositionally biased region" description="Polar residues" evidence="1">
    <location>
        <begin position="19"/>
        <end position="33"/>
    </location>
</feature>
<dbReference type="RefSeq" id="XP_040726067.1">
    <property type="nucleotide sequence ID" value="XM_040871124.1"/>
</dbReference>
<comment type="caution">
    <text evidence="2">The sequence shown here is derived from an EMBL/GenBank/DDBJ whole genome shotgun (WGS) entry which is preliminary data.</text>
</comment>
<proteinExistence type="predicted"/>
<accession>A0A1Y2FII0</accession>
<protein>
    <submittedName>
        <fullName evidence="2">Uncharacterized protein</fullName>
    </submittedName>
</protein>